<proteinExistence type="predicted"/>
<dbReference type="Gene3D" id="3.30.2010.10">
    <property type="entry name" value="Metalloproteases ('zincins'), catalytic domain"/>
    <property type="match status" value="1"/>
</dbReference>
<evidence type="ECO:0000313" key="2">
    <source>
        <dbReference type="EMBL" id="HJC72552.1"/>
    </source>
</evidence>
<reference evidence="2" key="2">
    <citation type="submission" date="2021-04" db="EMBL/GenBank/DDBJ databases">
        <authorList>
            <person name="Gilroy R."/>
        </authorList>
    </citation>
    <scope>NUCLEOTIDE SEQUENCE</scope>
    <source>
        <strain evidence="2">5933</strain>
    </source>
</reference>
<organism evidence="2 3">
    <name type="scientific">Candidatus Ruthenibacterium merdavium</name>
    <dbReference type="NCBI Taxonomy" id="2838752"/>
    <lineage>
        <taxon>Bacteria</taxon>
        <taxon>Bacillati</taxon>
        <taxon>Bacillota</taxon>
        <taxon>Clostridia</taxon>
        <taxon>Eubacteriales</taxon>
        <taxon>Oscillospiraceae</taxon>
        <taxon>Ruthenibacterium</taxon>
    </lineage>
</organism>
<dbReference type="AlphaFoldDB" id="A0A9D2TL73"/>
<comment type="caution">
    <text evidence="2">The sequence shown here is derived from an EMBL/GenBank/DDBJ whole genome shotgun (WGS) entry which is preliminary data.</text>
</comment>
<dbReference type="PANTHER" id="PTHR30399:SF1">
    <property type="entry name" value="UTP PYROPHOSPHATASE"/>
    <property type="match status" value="1"/>
</dbReference>
<dbReference type="EMBL" id="DWWA01000035">
    <property type="protein sequence ID" value="HJC72552.1"/>
    <property type="molecule type" value="Genomic_DNA"/>
</dbReference>
<dbReference type="InterPro" id="IPR053136">
    <property type="entry name" value="UTP_pyrophosphatase-like"/>
</dbReference>
<protein>
    <submittedName>
        <fullName evidence="2">M48 family metallopeptidase</fullName>
    </submittedName>
</protein>
<evidence type="ECO:0000259" key="1">
    <source>
        <dbReference type="Pfam" id="PF01863"/>
    </source>
</evidence>
<feature type="domain" description="YgjP-like metallopeptidase" evidence="1">
    <location>
        <begin position="22"/>
        <end position="230"/>
    </location>
</feature>
<evidence type="ECO:0000313" key="3">
    <source>
        <dbReference type="Proteomes" id="UP000823918"/>
    </source>
</evidence>
<dbReference type="PANTHER" id="PTHR30399">
    <property type="entry name" value="UNCHARACTERIZED PROTEIN YGJP"/>
    <property type="match status" value="1"/>
</dbReference>
<dbReference type="InterPro" id="IPR002725">
    <property type="entry name" value="YgjP-like_metallopeptidase"/>
</dbReference>
<accession>A0A9D2TL73</accession>
<dbReference type="CDD" id="cd07344">
    <property type="entry name" value="M48_yhfN_like"/>
    <property type="match status" value="1"/>
</dbReference>
<reference evidence="2" key="1">
    <citation type="journal article" date="2021" name="PeerJ">
        <title>Extensive microbial diversity within the chicken gut microbiome revealed by metagenomics and culture.</title>
        <authorList>
            <person name="Gilroy R."/>
            <person name="Ravi A."/>
            <person name="Getino M."/>
            <person name="Pursley I."/>
            <person name="Horton D.L."/>
            <person name="Alikhan N.F."/>
            <person name="Baker D."/>
            <person name="Gharbi K."/>
            <person name="Hall N."/>
            <person name="Watson M."/>
            <person name="Adriaenssens E.M."/>
            <person name="Foster-Nyarko E."/>
            <person name="Jarju S."/>
            <person name="Secka A."/>
            <person name="Antonio M."/>
            <person name="Oren A."/>
            <person name="Chaudhuri R.R."/>
            <person name="La Ragione R."/>
            <person name="Hildebrand F."/>
            <person name="Pallen M.J."/>
        </authorList>
    </citation>
    <scope>NUCLEOTIDE SEQUENCE</scope>
    <source>
        <strain evidence="2">5933</strain>
    </source>
</reference>
<sequence length="237" mass="28209">MDYFVTVKGSVLPVSVSLKKMKQVRLKVFPSGEIKLSVPTGTPEEWIAEYLNDKTGWIEEKLKFFIQTRAIEKEKHFVSGSSTRILGRQLTIQVYQARRKQIIREDSVLNVYTPETDQQIIDKQVNNWWQKTSKEYFQDVLNRLYPIVEKHGVQRPDICVKKMRTLWGSCSRTNQKINLNFYLYKASVPCIEYVVLHELAHFLYPYHNKEFFDFITVHMPDWQYRKQQLDYEFVIGI</sequence>
<gene>
    <name evidence="2" type="ORF">H9698_07135</name>
</gene>
<name>A0A9D2TL73_9FIRM</name>
<dbReference type="Pfam" id="PF01863">
    <property type="entry name" value="YgjP-like"/>
    <property type="match status" value="1"/>
</dbReference>
<dbReference type="Proteomes" id="UP000823918">
    <property type="component" value="Unassembled WGS sequence"/>
</dbReference>